<keyword evidence="1" id="KW-0812">Transmembrane</keyword>
<name>A0A2N9YCX0_9GAMM</name>
<feature type="transmembrane region" description="Helical" evidence="1">
    <location>
        <begin position="389"/>
        <end position="413"/>
    </location>
</feature>
<dbReference type="InterPro" id="IPR001036">
    <property type="entry name" value="Acrflvin-R"/>
</dbReference>
<feature type="transmembrane region" description="Helical" evidence="1">
    <location>
        <begin position="989"/>
        <end position="1011"/>
    </location>
</feature>
<dbReference type="KEGG" id="blep:AL038_18130"/>
<accession>A0A2N9YCX0</accession>
<dbReference type="STRING" id="288004.AL038_18130"/>
<feature type="transmembrane region" description="Helical" evidence="1">
    <location>
        <begin position="16"/>
        <end position="35"/>
    </location>
</feature>
<feature type="transmembrane region" description="Helical" evidence="1">
    <location>
        <begin position="425"/>
        <end position="449"/>
    </location>
</feature>
<keyword evidence="3" id="KW-1185">Reference proteome</keyword>
<dbReference type="Gene3D" id="3.30.70.1320">
    <property type="entry name" value="Multidrug efflux transporter AcrB pore domain like"/>
    <property type="match status" value="1"/>
</dbReference>
<dbReference type="Gene3D" id="3.30.70.1440">
    <property type="entry name" value="Multidrug efflux transporter AcrB pore domain"/>
    <property type="match status" value="1"/>
</dbReference>
<dbReference type="Gene3D" id="3.30.2090.10">
    <property type="entry name" value="Multidrug efflux transporter AcrB TolC docking domain, DN and DC subdomains"/>
    <property type="match status" value="2"/>
</dbReference>
<evidence type="ECO:0000313" key="3">
    <source>
        <dbReference type="Proteomes" id="UP000234271"/>
    </source>
</evidence>
<proteinExistence type="predicted"/>
<dbReference type="OrthoDB" id="9757940at2"/>
<keyword evidence="1" id="KW-0472">Membrane</keyword>
<dbReference type="GO" id="GO:0042910">
    <property type="term" value="F:xenobiotic transmembrane transporter activity"/>
    <property type="evidence" value="ECO:0007669"/>
    <property type="project" value="TreeGrafter"/>
</dbReference>
<dbReference type="PRINTS" id="PR00702">
    <property type="entry name" value="ACRIFLAVINRP"/>
</dbReference>
<dbReference type="AlphaFoldDB" id="A0A2N9YCX0"/>
<feature type="transmembrane region" description="Helical" evidence="1">
    <location>
        <begin position="525"/>
        <end position="545"/>
    </location>
</feature>
<feature type="transmembrane region" description="Helical" evidence="1">
    <location>
        <begin position="913"/>
        <end position="934"/>
    </location>
</feature>
<feature type="transmembrane region" description="Helical" evidence="1">
    <location>
        <begin position="887"/>
        <end position="907"/>
    </location>
</feature>
<dbReference type="SUPFAM" id="SSF82693">
    <property type="entry name" value="Multidrug efflux transporter AcrB pore domain, PN1, PN2, PC1 and PC2 subdomains"/>
    <property type="match status" value="3"/>
</dbReference>
<feature type="transmembrane region" description="Helical" evidence="1">
    <location>
        <begin position="337"/>
        <end position="356"/>
    </location>
</feature>
<evidence type="ECO:0000256" key="1">
    <source>
        <dbReference type="SAM" id="Phobius"/>
    </source>
</evidence>
<dbReference type="EMBL" id="CP018889">
    <property type="protein sequence ID" value="AUI68312.1"/>
    <property type="molecule type" value="Genomic_DNA"/>
</dbReference>
<dbReference type="Gene3D" id="3.30.70.1430">
    <property type="entry name" value="Multidrug efflux transporter AcrB pore domain"/>
    <property type="match status" value="2"/>
</dbReference>
<feature type="transmembrane region" description="Helical" evidence="1">
    <location>
        <begin position="363"/>
        <end position="383"/>
    </location>
</feature>
<dbReference type="RefSeq" id="WP_062155261.1">
    <property type="nucleotide sequence ID" value="NZ_CP012373.2"/>
</dbReference>
<dbReference type="PANTHER" id="PTHR32063:SF18">
    <property type="entry name" value="CATION EFFLUX SYSTEM PROTEIN"/>
    <property type="match status" value="1"/>
</dbReference>
<dbReference type="Pfam" id="PF00873">
    <property type="entry name" value="ACR_tran"/>
    <property type="match status" value="1"/>
</dbReference>
<feature type="transmembrane region" description="Helical" evidence="1">
    <location>
        <begin position="469"/>
        <end position="492"/>
    </location>
</feature>
<dbReference type="Gene3D" id="1.20.1640.10">
    <property type="entry name" value="Multidrug efflux transporter AcrB transmembrane domain"/>
    <property type="match status" value="2"/>
</dbReference>
<dbReference type="SUPFAM" id="SSF82866">
    <property type="entry name" value="Multidrug efflux transporter AcrB transmembrane domain"/>
    <property type="match status" value="2"/>
</dbReference>
<protein>
    <submittedName>
        <fullName evidence="2">AcrB/AcrD/AcrF family protein</fullName>
    </submittedName>
</protein>
<dbReference type="GO" id="GO:0005886">
    <property type="term" value="C:plasma membrane"/>
    <property type="evidence" value="ECO:0007669"/>
    <property type="project" value="TreeGrafter"/>
</dbReference>
<organism evidence="2 3">
    <name type="scientific">Beggiatoa leptomitoformis</name>
    <dbReference type="NCBI Taxonomy" id="288004"/>
    <lineage>
        <taxon>Bacteria</taxon>
        <taxon>Pseudomonadati</taxon>
        <taxon>Pseudomonadota</taxon>
        <taxon>Gammaproteobacteria</taxon>
        <taxon>Thiotrichales</taxon>
        <taxon>Thiotrichaceae</taxon>
        <taxon>Beggiatoa</taxon>
    </lineage>
</organism>
<sequence length="1017" mass="112864">MAFPNISEWSLQHQALVRYFLVALLVAGILAYNQLGQMEDPEFTIKTMVVRVFWSGASAEEVEQQLTDKIEKKLEETPYLDFLRSYSKAGESTLFINLLDSTPAKAVPDVWYQVRKKVGDIKNTLPSGVTGPFFNDEFGDTFGSIFAFTTDGFNYAELKEYIDDIRQELLRIDDVSKVDIIGAQEEKIYVELSHSKLAALKIDPNLIISTLQAQNVVTPAGTINTESDAVHLRVSGVFDSVESIRSLGISANGHVFRLGDIATVYRGYLDPPTTKMRFEGKEAIGLAVSMRKGGDVILLGKALQETMTRVKQNLPIGIELHQVSNQPAVVEQSIFEFVKVLAEAVIIVLIVSFLSLGFRTGLVVALSIPLVLATVFLVMKFFGIDLQRISLGALIIALGLLVDDAMIAVEMMALKLEQGWGRVRAATFAYSSTAFPMLTGTLITAAAFLPVGMAKSAAGEYTFSMFQVVIIALLISWVVAVLFIPYLGYILLPEHKTPNHEEHHIDVYAKGFYVPFRKMVEFCVYYRKSIILLTFIIFATAIYGFRFVEQQFFPSSNRPELLIDLWLPQGSSYQATEKAVVAMETLLRNDPHIENFVSYVGSGSPRFYLAMDLQLENINFAQIVVMTKGGEGREIVLQKIRGLLDNNFPELRGRVTRLENGPPVGYPVQFRVLGKDLEKLRVIAQEVAELMRQNPYTRNVHLDWNEKAKTVKLDIDQDKARQLGISSETLSNTLNTFLTGLNITEYREKDKLIQIVGRAIPSERSLLGNLDELNIPLANGATVPLSQIARLVDGFEEGVIWRRDRLPVISVRADIVDGIQAPDVTNQLLPVLNAVKAKLPLGYEIQTGGAFESSAKSQKPIATVLPIMFITILTLLMLQLQSMQRAILVLLTAPLGIIGMTIFLLLLQRPFGFVAMLGAISLAGMIMRNSVILVDQIEQDRESGIPAFEAIVGSTVRRFRPIMLTAAAAILAMIPLSESVFWGPLAVTIMGGLLVATVFTLFFLPALYAAWFRVKRE</sequence>
<reference evidence="3" key="1">
    <citation type="submission" date="2016-12" db="EMBL/GenBank/DDBJ databases">
        <title>Complete Genome Sequence of Beggiatoa leptomitiformis D-401.</title>
        <authorList>
            <person name="Fomenkov A."/>
            <person name="Vincze T."/>
            <person name="Grabovich M."/>
            <person name="Anton B.P."/>
            <person name="Dubinina G."/>
            <person name="Orlova M."/>
            <person name="Belousova E."/>
            <person name="Roberts R.J."/>
        </authorList>
    </citation>
    <scope>NUCLEOTIDE SEQUENCE [LARGE SCALE GENOMIC DNA]</scope>
    <source>
        <strain evidence="3">D-401</strain>
    </source>
</reference>
<evidence type="ECO:0000313" key="2">
    <source>
        <dbReference type="EMBL" id="AUI68312.1"/>
    </source>
</evidence>
<gene>
    <name evidence="2" type="ORF">BLE401_06085</name>
</gene>
<dbReference type="Proteomes" id="UP000234271">
    <property type="component" value="Chromosome"/>
</dbReference>
<keyword evidence="1" id="KW-1133">Transmembrane helix</keyword>
<feature type="transmembrane region" description="Helical" evidence="1">
    <location>
        <begin position="861"/>
        <end position="880"/>
    </location>
</feature>
<feature type="transmembrane region" description="Helical" evidence="1">
    <location>
        <begin position="962"/>
        <end position="983"/>
    </location>
</feature>
<dbReference type="PANTHER" id="PTHR32063">
    <property type="match status" value="1"/>
</dbReference>
<dbReference type="SUPFAM" id="SSF82714">
    <property type="entry name" value="Multidrug efflux transporter AcrB TolC docking domain, DN and DC subdomains"/>
    <property type="match status" value="2"/>
</dbReference>
<dbReference type="InterPro" id="IPR027463">
    <property type="entry name" value="AcrB_DN_DC_subdom"/>
</dbReference>